<proteinExistence type="predicted"/>
<evidence type="ECO:0000313" key="3">
    <source>
        <dbReference type="Proteomes" id="UP000826540"/>
    </source>
</evidence>
<feature type="region of interest" description="Disordered" evidence="1">
    <location>
        <begin position="91"/>
        <end position="125"/>
    </location>
</feature>
<keyword evidence="3" id="KW-1185">Reference proteome</keyword>
<sequence>MSNQINAADLFVVLSDESQEFVTGGADFELAGSNFANRLANLQGTTASGPNGSTGDSIGTSSAVNTAAQDFLGLGAPLVPQVGALGAAPVINGQAAPTPGPGGPGGPGGPIGGGSPFGTGGSPFG</sequence>
<feature type="compositionally biased region" description="Gly residues" evidence="1">
    <location>
        <begin position="105"/>
        <end position="125"/>
    </location>
</feature>
<evidence type="ECO:0000313" key="2">
    <source>
        <dbReference type="EMBL" id="QYX29944.1"/>
    </source>
</evidence>
<organism evidence="2 3">
    <name type="scientific">Sphaerospermopsis torques-reginae ITEP-024</name>
    <dbReference type="NCBI Taxonomy" id="984208"/>
    <lineage>
        <taxon>Bacteria</taxon>
        <taxon>Bacillati</taxon>
        <taxon>Cyanobacteriota</taxon>
        <taxon>Cyanophyceae</taxon>
        <taxon>Nostocales</taxon>
        <taxon>Aphanizomenonaceae</taxon>
        <taxon>Sphaerospermopsis</taxon>
        <taxon>Sphaerospermopsis torques-reginae</taxon>
    </lineage>
</organism>
<accession>A0ABX8WU62</accession>
<dbReference type="InterPro" id="IPR049891">
    <property type="entry name" value="CTB"/>
</dbReference>
<dbReference type="RefSeq" id="WP_220608202.1">
    <property type="nucleotide sequence ID" value="NZ_CP080598.1"/>
</dbReference>
<dbReference type="Proteomes" id="UP000826540">
    <property type="component" value="Chromosome"/>
</dbReference>
<reference evidence="2 3" key="1">
    <citation type="journal article" date="2022" name="J. Am. Chem. Soc.">
        <title>Biosynthesis of Guanitoxin Enables Global Environmental Detection in Freshwater Cyanobacteria.</title>
        <authorList>
            <person name="Lima S.T."/>
            <person name="Fallon T.R."/>
            <person name="Cordoza J.L."/>
            <person name="Chekan J.R."/>
            <person name="Delbaje E."/>
            <person name="Hopiavuori A.R."/>
            <person name="Alvarenga D.O."/>
            <person name="Wood S.M."/>
            <person name="Luhavaya H."/>
            <person name="Baumgartner J.T."/>
            <person name="Dorr F.A."/>
            <person name="Etchegaray A."/>
            <person name="Pinto E."/>
            <person name="McKinnie S.M.K."/>
            <person name="Fiore M.F."/>
            <person name="Moore B.S."/>
        </authorList>
    </citation>
    <scope>NUCLEOTIDE SEQUENCE [LARGE SCALE GENOMIC DNA]</scope>
    <source>
        <strain evidence="2 3">ITEP-024</strain>
    </source>
</reference>
<feature type="region of interest" description="Disordered" evidence="1">
    <location>
        <begin position="42"/>
        <end position="61"/>
    </location>
</feature>
<gene>
    <name evidence="2" type="ORF">K2F26_13250</name>
</gene>
<dbReference type="EMBL" id="CP080598">
    <property type="protein sequence ID" value="QYX29944.1"/>
    <property type="molecule type" value="Genomic_DNA"/>
</dbReference>
<protein>
    <submittedName>
        <fullName evidence="2">CTB family bacteriocin</fullName>
    </submittedName>
</protein>
<dbReference type="NCBIfam" id="NF038167">
    <property type="entry name" value="cyan_ocin_like"/>
    <property type="match status" value="1"/>
</dbReference>
<name>A0ABX8WU62_9CYAN</name>
<evidence type="ECO:0000256" key="1">
    <source>
        <dbReference type="SAM" id="MobiDB-lite"/>
    </source>
</evidence>